<feature type="transmembrane region" description="Helical" evidence="9">
    <location>
        <begin position="31"/>
        <end position="53"/>
    </location>
</feature>
<dbReference type="PANTHER" id="PTHR30413">
    <property type="entry name" value="INNER MEMBRANE TRANSPORT PERMEASE"/>
    <property type="match status" value="1"/>
</dbReference>
<keyword evidence="4 9" id="KW-1003">Cell membrane</keyword>
<evidence type="ECO:0000256" key="9">
    <source>
        <dbReference type="RuleBase" id="RU361157"/>
    </source>
</evidence>
<name>A0ABS0GFG3_9VIBR</name>
<evidence type="ECO:0000256" key="8">
    <source>
        <dbReference type="ARBA" id="ARBA00023136"/>
    </source>
</evidence>
<keyword evidence="8 9" id="KW-0472">Membrane</keyword>
<gene>
    <name evidence="11" type="ORF">I1A42_11410</name>
</gene>
<feature type="transmembrane region" description="Helical" evidence="9">
    <location>
        <begin position="167"/>
        <end position="186"/>
    </location>
</feature>
<sequence>MKILSRQSLELIILLTVNHLKVKYKRTMLGFAWSLLNPIMQVLVIAIVFSTLLHQNFELFLIKLFPALLAWIFFANCINSGANSIISNENLIRKSPINIAIFPIVSVAVNFIEFILSLTFLIITYFFVTDDISVYILILPILIIFYLLTVVGLVLITSVLTTKYRDFGYLVGIILQLMFYMTPVIYTKDYIYGRLTLLDFILDYNPIVYFIEWFRNIVSLGNIMDFRSLIVGLIISFVTICLGYVYFIKNEKELVHRL</sequence>
<keyword evidence="7 9" id="KW-1133">Transmembrane helix</keyword>
<evidence type="ECO:0000256" key="6">
    <source>
        <dbReference type="ARBA" id="ARBA00022692"/>
    </source>
</evidence>
<dbReference type="Pfam" id="PF01061">
    <property type="entry name" value="ABC2_membrane"/>
    <property type="match status" value="1"/>
</dbReference>
<dbReference type="InterPro" id="IPR013525">
    <property type="entry name" value="ABC2_TM"/>
</dbReference>
<keyword evidence="12" id="KW-1185">Reference proteome</keyword>
<evidence type="ECO:0000256" key="1">
    <source>
        <dbReference type="ARBA" id="ARBA00004429"/>
    </source>
</evidence>
<organism evidence="11 12">
    <name type="scientific">Vibrio nitrifigilis</name>
    <dbReference type="NCBI Taxonomy" id="2789781"/>
    <lineage>
        <taxon>Bacteria</taxon>
        <taxon>Pseudomonadati</taxon>
        <taxon>Pseudomonadota</taxon>
        <taxon>Gammaproteobacteria</taxon>
        <taxon>Vibrionales</taxon>
        <taxon>Vibrionaceae</taxon>
        <taxon>Vibrio</taxon>
    </lineage>
</organism>
<evidence type="ECO:0000256" key="7">
    <source>
        <dbReference type="ARBA" id="ARBA00022989"/>
    </source>
</evidence>
<dbReference type="PROSITE" id="PS51012">
    <property type="entry name" value="ABC_TM2"/>
    <property type="match status" value="1"/>
</dbReference>
<evidence type="ECO:0000256" key="4">
    <source>
        <dbReference type="ARBA" id="ARBA00022475"/>
    </source>
</evidence>
<reference evidence="11 12" key="1">
    <citation type="submission" date="2020-11" db="EMBL/GenBank/DDBJ databases">
        <title>Vibrio nitrifigilis sp. nov., a marine nitrogen-fixing bacterium isolated from the lagoon sediment of an islet inside an atoll.</title>
        <authorList>
            <person name="Wang L.-T."/>
            <person name="Shieh W.Y."/>
        </authorList>
    </citation>
    <scope>NUCLEOTIDE SEQUENCE [LARGE SCALE GENOMIC DNA]</scope>
    <source>
        <strain evidence="11 12">NFV-1</strain>
    </source>
</reference>
<dbReference type="RefSeq" id="WP_196123533.1">
    <property type="nucleotide sequence ID" value="NZ_JADPMR010000001.1"/>
</dbReference>
<feature type="transmembrane region" description="Helical" evidence="9">
    <location>
        <begin position="134"/>
        <end position="160"/>
    </location>
</feature>
<protein>
    <recommendedName>
        <fullName evidence="9">Transport permease protein</fullName>
    </recommendedName>
</protein>
<keyword evidence="3 9" id="KW-0813">Transport</keyword>
<feature type="transmembrane region" description="Helical" evidence="9">
    <location>
        <begin position="99"/>
        <end position="128"/>
    </location>
</feature>
<dbReference type="Proteomes" id="UP000597206">
    <property type="component" value="Unassembled WGS sequence"/>
</dbReference>
<dbReference type="InterPro" id="IPR047817">
    <property type="entry name" value="ABC2_TM_bact-type"/>
</dbReference>
<keyword evidence="6 9" id="KW-0812">Transmembrane</keyword>
<evidence type="ECO:0000313" key="11">
    <source>
        <dbReference type="EMBL" id="MBF9001155.1"/>
    </source>
</evidence>
<feature type="domain" description="ABC transmembrane type-2" evidence="10">
    <location>
        <begin position="29"/>
        <end position="250"/>
    </location>
</feature>
<evidence type="ECO:0000256" key="3">
    <source>
        <dbReference type="ARBA" id="ARBA00022448"/>
    </source>
</evidence>
<keyword evidence="5" id="KW-0997">Cell inner membrane</keyword>
<evidence type="ECO:0000256" key="5">
    <source>
        <dbReference type="ARBA" id="ARBA00022519"/>
    </source>
</evidence>
<dbReference type="PANTHER" id="PTHR30413:SF8">
    <property type="entry name" value="TRANSPORT PERMEASE PROTEIN"/>
    <property type="match status" value="1"/>
</dbReference>
<evidence type="ECO:0000313" key="12">
    <source>
        <dbReference type="Proteomes" id="UP000597206"/>
    </source>
</evidence>
<feature type="transmembrane region" description="Helical" evidence="9">
    <location>
        <begin position="59"/>
        <end position="78"/>
    </location>
</feature>
<evidence type="ECO:0000256" key="2">
    <source>
        <dbReference type="ARBA" id="ARBA00007783"/>
    </source>
</evidence>
<comment type="similarity">
    <text evidence="2 9">Belongs to the ABC-2 integral membrane protein family.</text>
</comment>
<dbReference type="EMBL" id="JADPMR010000001">
    <property type="protein sequence ID" value="MBF9001155.1"/>
    <property type="molecule type" value="Genomic_DNA"/>
</dbReference>
<comment type="subcellular location">
    <subcellularLocation>
        <location evidence="1 9">Cell inner membrane</location>
        <topology evidence="1 9">Multi-pass membrane protein</topology>
    </subcellularLocation>
</comment>
<evidence type="ECO:0000259" key="10">
    <source>
        <dbReference type="PROSITE" id="PS51012"/>
    </source>
</evidence>
<comment type="caution">
    <text evidence="11">The sequence shown here is derived from an EMBL/GenBank/DDBJ whole genome shotgun (WGS) entry which is preliminary data.</text>
</comment>
<feature type="transmembrane region" description="Helical" evidence="9">
    <location>
        <begin position="226"/>
        <end position="248"/>
    </location>
</feature>
<proteinExistence type="inferred from homology"/>
<accession>A0ABS0GFG3</accession>